<evidence type="ECO:0000256" key="14">
    <source>
        <dbReference type="ARBA" id="ARBA00046331"/>
    </source>
</evidence>
<evidence type="ECO:0000256" key="1">
    <source>
        <dbReference type="ARBA" id="ARBA00004651"/>
    </source>
</evidence>
<evidence type="ECO:0000259" key="18">
    <source>
        <dbReference type="Pfam" id="PF00324"/>
    </source>
</evidence>
<evidence type="ECO:0000256" key="8">
    <source>
        <dbReference type="ARBA" id="ARBA00022958"/>
    </source>
</evidence>
<feature type="transmembrane region" description="Helical" evidence="17">
    <location>
        <begin position="37"/>
        <end position="60"/>
    </location>
</feature>
<comment type="catalytic activity">
    <reaction evidence="15">
        <text>K(+)(in) + chloride(in) = K(+)(out) + chloride(out)</text>
        <dbReference type="Rhea" id="RHEA:72427"/>
        <dbReference type="ChEBI" id="CHEBI:17996"/>
        <dbReference type="ChEBI" id="CHEBI:29103"/>
    </reaction>
</comment>
<evidence type="ECO:0000256" key="12">
    <source>
        <dbReference type="ARBA" id="ARBA00023180"/>
    </source>
</evidence>
<dbReference type="GO" id="GO:0055075">
    <property type="term" value="P:potassium ion homeostasis"/>
    <property type="evidence" value="ECO:0007669"/>
    <property type="project" value="TreeGrafter"/>
</dbReference>
<dbReference type="EMBL" id="JAODUP010000037">
    <property type="protein sequence ID" value="KAK2166618.1"/>
    <property type="molecule type" value="Genomic_DNA"/>
</dbReference>
<keyword evidence="2" id="KW-0813">Transport</keyword>
<dbReference type="InterPro" id="IPR004842">
    <property type="entry name" value="SLC12A_fam"/>
</dbReference>
<feature type="transmembrane region" description="Helical" evidence="17">
    <location>
        <begin position="195"/>
        <end position="214"/>
    </location>
</feature>
<keyword evidence="13" id="KW-0868">Chloride</keyword>
<keyword evidence="8" id="KW-0630">Potassium</keyword>
<dbReference type="InterPro" id="IPR004841">
    <property type="entry name" value="AA-permease/SLC12A_dom"/>
</dbReference>
<dbReference type="GO" id="GO:0055064">
    <property type="term" value="P:chloride ion homeostasis"/>
    <property type="evidence" value="ECO:0007669"/>
    <property type="project" value="TreeGrafter"/>
</dbReference>
<feature type="region of interest" description="Disordered" evidence="16">
    <location>
        <begin position="1"/>
        <end position="25"/>
    </location>
</feature>
<keyword evidence="3" id="KW-1003">Cell membrane</keyword>
<dbReference type="GO" id="GO:0015379">
    <property type="term" value="F:potassium:chloride symporter activity"/>
    <property type="evidence" value="ECO:0007669"/>
    <property type="project" value="InterPro"/>
</dbReference>
<dbReference type="AlphaFoldDB" id="A0AAD9KA01"/>
<evidence type="ECO:0000256" key="16">
    <source>
        <dbReference type="SAM" id="MobiDB-lite"/>
    </source>
</evidence>
<keyword evidence="12" id="KW-0325">Glycoprotein</keyword>
<feature type="transmembrane region" description="Helical" evidence="17">
    <location>
        <begin position="520"/>
        <end position="537"/>
    </location>
</feature>
<evidence type="ECO:0000259" key="19">
    <source>
        <dbReference type="Pfam" id="PF03522"/>
    </source>
</evidence>
<evidence type="ECO:0000256" key="2">
    <source>
        <dbReference type="ARBA" id="ARBA00022448"/>
    </source>
</evidence>
<accession>A0AAD9KA01</accession>
<keyword evidence="4" id="KW-0633">Potassium transport</keyword>
<sequence>MANYEGGIVPNIEQEGVEEEDADEKSKKKAKKAKAKLGTILGVYFPCIQNIFGVILFIRLTWVVGAAGWLEGFFIVLLCCCCTMTTAISMSAVATNGVVAGGGSYFMISRALGPEFGGAVGILFYLGTSVASSMYIVGAVEILLQYMAPIMSIFGPMTDSMNAFNNYRVYGTILLLIMFTWVFIGVKFVSKFSPLALGCVILSILCIYIGIFVAQPFRGPQVCYMGGRLISQDKLMVNGSVQCNNNKTGILYHMYCTGPNVSESDPDCQYLLNNEVALKPGIPGLASGVILDNVFNKYSDPGKRVGFPEDDGNREKGDIVTDIATSFVVLLAIFFPSCTGIMAGSNRSGDLADAQKSIPVGTIAAIATTSLVYLSCVIFFGAAIEGQLLRDKYGESIGYGMVASHVAWPFSWVVLIGSLLSTLGAALQTLTGAPRLLQAIASDGVIPFLNVFSVTTKKGEPFRALLLTAAISELGILVASLDYIAPIITMFFLMCYGFVNLACVVQSILKTPNWRPRFKYYHWVLSLFGVSLCIALMFISSWYYAIIAIAIAAGLYKYIEYKGAEKEWGDGIRGLAMSAARYALLRLEEGPPHVKNWRPQLLICLKLDDKLQPKYRKMLTFSSQLKAGKGLTLVTSVLEGTLTDRYADAQAAHQEIAAAMKKEKTKGFAEVLIAKDVTEGLNHMIQTSGVGGLRHNTVVLGWPYGWRHQEDVKAYKVFIDTLRNASASHLATLIPKNIDLFPENNEKREGTIDIWWIVHDGGLLMLLPFLLTQHKVWKNCCMRIFTVAQITDNSIQMKNDLKTFLYHLRLTAEVEVIEMTEGDISAYTYERTLMMEQRTAIMKNLRLNKKELPVSPPFVVDQKQSSSADLPKVRIDTIPEGEEVAATSGQDNGRNLTVESISEQNLYTFSGPPQKAARDLLGIKPDNHNIRRMHTAVRLNEAIVAKSHAAQLVILNLPGPPKHSAGEENYMEYLEVLTEGLDRVLMVRGGGREVITIFS</sequence>
<evidence type="ECO:0000256" key="15">
    <source>
        <dbReference type="ARBA" id="ARBA00047825"/>
    </source>
</evidence>
<dbReference type="GO" id="GO:0005886">
    <property type="term" value="C:plasma membrane"/>
    <property type="evidence" value="ECO:0007669"/>
    <property type="project" value="UniProtKB-SubCell"/>
</dbReference>
<evidence type="ECO:0000256" key="11">
    <source>
        <dbReference type="ARBA" id="ARBA00023136"/>
    </source>
</evidence>
<dbReference type="InterPro" id="IPR018491">
    <property type="entry name" value="SLC12_C"/>
</dbReference>
<gene>
    <name evidence="20" type="ORF">LSH36_37g08034</name>
</gene>
<evidence type="ECO:0000256" key="4">
    <source>
        <dbReference type="ARBA" id="ARBA00022538"/>
    </source>
</evidence>
<feature type="transmembrane region" description="Helical" evidence="17">
    <location>
        <begin position="363"/>
        <end position="384"/>
    </location>
</feature>
<proteinExistence type="inferred from homology"/>
<keyword evidence="11 17" id="KW-0472">Membrane</keyword>
<dbReference type="GO" id="GO:0006884">
    <property type="term" value="P:cell volume homeostasis"/>
    <property type="evidence" value="ECO:0007669"/>
    <property type="project" value="TreeGrafter"/>
</dbReference>
<evidence type="ECO:0000256" key="17">
    <source>
        <dbReference type="SAM" id="Phobius"/>
    </source>
</evidence>
<reference evidence="20" key="1">
    <citation type="journal article" date="2023" name="Mol. Biol. Evol.">
        <title>Third-Generation Sequencing Reveals the Adaptive Role of the Epigenome in Three Deep-Sea Polychaetes.</title>
        <authorList>
            <person name="Perez M."/>
            <person name="Aroh O."/>
            <person name="Sun Y."/>
            <person name="Lan Y."/>
            <person name="Juniper S.K."/>
            <person name="Young C.R."/>
            <person name="Angers B."/>
            <person name="Qian P.Y."/>
        </authorList>
    </citation>
    <scope>NUCLEOTIDE SEQUENCE</scope>
    <source>
        <strain evidence="20">P08H-3</strain>
    </source>
</reference>
<dbReference type="GO" id="GO:1990573">
    <property type="term" value="P:potassium ion import across plasma membrane"/>
    <property type="evidence" value="ECO:0007669"/>
    <property type="project" value="TreeGrafter"/>
</dbReference>
<evidence type="ECO:0000256" key="7">
    <source>
        <dbReference type="ARBA" id="ARBA00022847"/>
    </source>
</evidence>
<evidence type="ECO:0000256" key="6">
    <source>
        <dbReference type="ARBA" id="ARBA00022692"/>
    </source>
</evidence>
<feature type="domain" description="Amino acid permease/ SLC12A" evidence="18">
    <location>
        <begin position="43"/>
        <end position="214"/>
    </location>
</feature>
<dbReference type="NCBIfam" id="TIGR00930">
    <property type="entry name" value="2a30"/>
    <property type="match status" value="1"/>
</dbReference>
<feature type="transmembrane region" description="Helical" evidence="17">
    <location>
        <begin position="167"/>
        <end position="189"/>
    </location>
</feature>
<comment type="subcellular location">
    <subcellularLocation>
        <location evidence="1">Cell membrane</location>
        <topology evidence="1">Multi-pass membrane protein</topology>
    </subcellularLocation>
</comment>
<evidence type="ECO:0000256" key="13">
    <source>
        <dbReference type="ARBA" id="ARBA00023214"/>
    </source>
</evidence>
<feature type="transmembrane region" description="Helical" evidence="17">
    <location>
        <begin position="323"/>
        <end position="343"/>
    </location>
</feature>
<evidence type="ECO:0000313" key="21">
    <source>
        <dbReference type="Proteomes" id="UP001208570"/>
    </source>
</evidence>
<feature type="domain" description="SLC12A transporter C-terminal" evidence="19">
    <location>
        <begin position="734"/>
        <end position="818"/>
    </location>
</feature>
<dbReference type="Pfam" id="PF00324">
    <property type="entry name" value="AA_permease"/>
    <property type="match status" value="2"/>
</dbReference>
<feature type="transmembrane region" description="Helical" evidence="17">
    <location>
        <begin position="405"/>
        <end position="427"/>
    </location>
</feature>
<keyword evidence="6 17" id="KW-0812">Transmembrane</keyword>
<feature type="domain" description="SLC12A transporter C-terminal" evidence="19">
    <location>
        <begin position="932"/>
        <end position="999"/>
    </location>
</feature>
<dbReference type="PANTHER" id="PTHR11827">
    <property type="entry name" value="SOLUTE CARRIER FAMILY 12, CATION COTRANSPORTERS"/>
    <property type="match status" value="1"/>
</dbReference>
<feature type="domain" description="Amino acid permease/ SLC12A" evidence="18">
    <location>
        <begin position="322"/>
        <end position="602"/>
    </location>
</feature>
<name>A0AAD9KA01_9ANNE</name>
<dbReference type="InterPro" id="IPR000076">
    <property type="entry name" value="KCL_cotranspt"/>
</dbReference>
<keyword evidence="21" id="KW-1185">Reference proteome</keyword>
<dbReference type="PANTHER" id="PTHR11827:SF73">
    <property type="entry name" value="KAZACHOC, ISOFORM G"/>
    <property type="match status" value="1"/>
</dbReference>
<protein>
    <submittedName>
        <fullName evidence="20">Uncharacterized protein</fullName>
    </submittedName>
</protein>
<dbReference type="PRINTS" id="PR01081">
    <property type="entry name" value="KCLTRNSPORT"/>
</dbReference>
<evidence type="ECO:0000313" key="20">
    <source>
        <dbReference type="EMBL" id="KAK2166618.1"/>
    </source>
</evidence>
<feature type="transmembrane region" description="Helical" evidence="17">
    <location>
        <begin position="72"/>
        <end position="99"/>
    </location>
</feature>
<evidence type="ECO:0000256" key="10">
    <source>
        <dbReference type="ARBA" id="ARBA00023065"/>
    </source>
</evidence>
<keyword evidence="9 17" id="KW-1133">Transmembrane helix</keyword>
<evidence type="ECO:0000256" key="5">
    <source>
        <dbReference type="ARBA" id="ARBA00022553"/>
    </source>
</evidence>
<feature type="transmembrane region" description="Helical" evidence="17">
    <location>
        <begin position="487"/>
        <end position="508"/>
    </location>
</feature>
<keyword evidence="10" id="KW-0406">Ion transport</keyword>
<dbReference type="Proteomes" id="UP001208570">
    <property type="component" value="Unassembled WGS sequence"/>
</dbReference>
<comment type="caution">
    <text evidence="20">The sequence shown here is derived from an EMBL/GenBank/DDBJ whole genome shotgun (WGS) entry which is preliminary data.</text>
</comment>
<organism evidence="20 21">
    <name type="scientific">Paralvinella palmiformis</name>
    <dbReference type="NCBI Taxonomy" id="53620"/>
    <lineage>
        <taxon>Eukaryota</taxon>
        <taxon>Metazoa</taxon>
        <taxon>Spiralia</taxon>
        <taxon>Lophotrochozoa</taxon>
        <taxon>Annelida</taxon>
        <taxon>Polychaeta</taxon>
        <taxon>Sedentaria</taxon>
        <taxon>Canalipalpata</taxon>
        <taxon>Terebellida</taxon>
        <taxon>Terebelliformia</taxon>
        <taxon>Alvinellidae</taxon>
        <taxon>Paralvinella</taxon>
    </lineage>
</organism>
<dbReference type="GO" id="GO:0007268">
    <property type="term" value="P:chemical synaptic transmission"/>
    <property type="evidence" value="ECO:0007669"/>
    <property type="project" value="TreeGrafter"/>
</dbReference>
<comment type="similarity">
    <text evidence="14">Belongs to the SLC12A transporter family. K/Cl co-transporter subfamily.</text>
</comment>
<evidence type="ECO:0000256" key="9">
    <source>
        <dbReference type="ARBA" id="ARBA00022989"/>
    </source>
</evidence>
<dbReference type="Pfam" id="PF03522">
    <property type="entry name" value="SLC12"/>
    <property type="match status" value="2"/>
</dbReference>
<evidence type="ECO:0000256" key="3">
    <source>
        <dbReference type="ARBA" id="ARBA00022475"/>
    </source>
</evidence>
<keyword evidence="5" id="KW-0597">Phosphoprotein</keyword>
<keyword evidence="7" id="KW-0769">Symport</keyword>
<dbReference type="Gene3D" id="1.20.1740.10">
    <property type="entry name" value="Amino acid/polyamine transporter I"/>
    <property type="match status" value="1"/>
</dbReference>
<dbReference type="GO" id="GO:0045202">
    <property type="term" value="C:synapse"/>
    <property type="evidence" value="ECO:0007669"/>
    <property type="project" value="GOC"/>
</dbReference>